<dbReference type="AlphaFoldDB" id="A0A8H6MP80"/>
<evidence type="ECO:0000313" key="3">
    <source>
        <dbReference type="Proteomes" id="UP000639643"/>
    </source>
</evidence>
<feature type="region of interest" description="Disordered" evidence="1">
    <location>
        <begin position="62"/>
        <end position="88"/>
    </location>
</feature>
<accession>A0A8H6MP80</accession>
<evidence type="ECO:0000256" key="1">
    <source>
        <dbReference type="SAM" id="MobiDB-lite"/>
    </source>
</evidence>
<protein>
    <submittedName>
        <fullName evidence="2">Uncharacterized protein</fullName>
    </submittedName>
</protein>
<gene>
    <name evidence="2" type="ORF">CMUS01_15154</name>
</gene>
<keyword evidence="3" id="KW-1185">Reference proteome</keyword>
<organism evidence="2 3">
    <name type="scientific">Colletotrichum musicola</name>
    <dbReference type="NCBI Taxonomy" id="2175873"/>
    <lineage>
        <taxon>Eukaryota</taxon>
        <taxon>Fungi</taxon>
        <taxon>Dikarya</taxon>
        <taxon>Ascomycota</taxon>
        <taxon>Pezizomycotina</taxon>
        <taxon>Sordariomycetes</taxon>
        <taxon>Hypocreomycetidae</taxon>
        <taxon>Glomerellales</taxon>
        <taxon>Glomerellaceae</taxon>
        <taxon>Colletotrichum</taxon>
        <taxon>Colletotrichum orchidearum species complex</taxon>
    </lineage>
</organism>
<proteinExistence type="predicted"/>
<reference evidence="2" key="1">
    <citation type="journal article" date="2020" name="Phytopathology">
        <title>Genome Sequence Resources of Colletotrichum truncatum, C. plurivorum, C. musicola, and C. sojae: Four Species Pathogenic to Soybean (Glycine max).</title>
        <authorList>
            <person name="Rogerio F."/>
            <person name="Boufleur T.R."/>
            <person name="Ciampi-Guillardi M."/>
            <person name="Sukno S.A."/>
            <person name="Thon M.R."/>
            <person name="Massola Junior N.S."/>
            <person name="Baroncelli R."/>
        </authorList>
    </citation>
    <scope>NUCLEOTIDE SEQUENCE</scope>
    <source>
        <strain evidence="2">LFN0074</strain>
    </source>
</reference>
<evidence type="ECO:0000313" key="2">
    <source>
        <dbReference type="EMBL" id="KAF6803210.1"/>
    </source>
</evidence>
<name>A0A8H6MP80_9PEZI</name>
<comment type="caution">
    <text evidence="2">The sequence shown here is derived from an EMBL/GenBank/DDBJ whole genome shotgun (WGS) entry which is preliminary data.</text>
</comment>
<sequence length="141" mass="14784">MLASVTAVFYHRRYGLQVQYLGGARRIGAPEKEAPAPISLPGRGLAGQVHWQLSALAAPTGTLQRPQATAGPVPSSEGGAPVSVSRAHRSRNSLGRQLQLQLRLQCAAVTGSTSTQHDIIRLVTEAPSASVLLTCEIVTPA</sequence>
<dbReference type="Proteomes" id="UP000639643">
    <property type="component" value="Unassembled WGS sequence"/>
</dbReference>
<dbReference type="EMBL" id="WIGM01001214">
    <property type="protein sequence ID" value="KAF6803210.1"/>
    <property type="molecule type" value="Genomic_DNA"/>
</dbReference>